<keyword evidence="1" id="KW-0732">Signal</keyword>
<organism evidence="2 3">
    <name type="scientific">Ramularia collo-cygni</name>
    <dbReference type="NCBI Taxonomy" id="112498"/>
    <lineage>
        <taxon>Eukaryota</taxon>
        <taxon>Fungi</taxon>
        <taxon>Dikarya</taxon>
        <taxon>Ascomycota</taxon>
        <taxon>Pezizomycotina</taxon>
        <taxon>Dothideomycetes</taxon>
        <taxon>Dothideomycetidae</taxon>
        <taxon>Mycosphaerellales</taxon>
        <taxon>Mycosphaerellaceae</taxon>
        <taxon>Ramularia</taxon>
    </lineage>
</organism>
<proteinExistence type="predicted"/>
<feature type="chain" id="PRO_5013662778" description="Heterokaryon incompatibility domain-containing protein" evidence="1">
    <location>
        <begin position="18"/>
        <end position="178"/>
    </location>
</feature>
<evidence type="ECO:0008006" key="4">
    <source>
        <dbReference type="Google" id="ProtNLM"/>
    </source>
</evidence>
<accession>A0A2D3VIV8</accession>
<dbReference type="GeneID" id="35601794"/>
<dbReference type="RefSeq" id="XP_023627692.1">
    <property type="nucleotide sequence ID" value="XM_023771924.1"/>
</dbReference>
<gene>
    <name evidence="2" type="ORF">RCC_06661</name>
</gene>
<protein>
    <recommendedName>
        <fullName evidence="4">Heterokaryon incompatibility domain-containing protein</fullName>
    </recommendedName>
</protein>
<sequence length="178" mass="20410">MQAFLLWMDLGCIPVLSAPVRKAIYAHGRRVCAFRTLDDREIPFRGAEHFALWNFAASLGAPDFQNAIMRQLLQTLDDESEFGMHERCLLDLLDRICVTGRRGSTTMLRRMVAYKAWFLLQSRRYESFHALHGLAGPAAFGEAVDYLKTYYRDHKDSSDIVENVACLMNHVEDFMVSV</sequence>
<evidence type="ECO:0000313" key="2">
    <source>
        <dbReference type="EMBL" id="CZT20803.1"/>
    </source>
</evidence>
<feature type="signal peptide" evidence="1">
    <location>
        <begin position="1"/>
        <end position="17"/>
    </location>
</feature>
<dbReference type="Proteomes" id="UP000225277">
    <property type="component" value="Unassembled WGS sequence"/>
</dbReference>
<evidence type="ECO:0000256" key="1">
    <source>
        <dbReference type="SAM" id="SignalP"/>
    </source>
</evidence>
<name>A0A2D3VIV8_9PEZI</name>
<dbReference type="AlphaFoldDB" id="A0A2D3VIV8"/>
<keyword evidence="3" id="KW-1185">Reference proteome</keyword>
<dbReference type="EMBL" id="FJUY01000010">
    <property type="protein sequence ID" value="CZT20803.1"/>
    <property type="molecule type" value="Genomic_DNA"/>
</dbReference>
<evidence type="ECO:0000313" key="3">
    <source>
        <dbReference type="Proteomes" id="UP000225277"/>
    </source>
</evidence>
<reference evidence="2 3" key="1">
    <citation type="submission" date="2016-03" db="EMBL/GenBank/DDBJ databases">
        <authorList>
            <person name="Ploux O."/>
        </authorList>
    </citation>
    <scope>NUCLEOTIDE SEQUENCE [LARGE SCALE GENOMIC DNA]</scope>
    <source>
        <strain evidence="2 3">URUG2</strain>
    </source>
</reference>